<gene>
    <name evidence="2" type="ORF">BO94DRAFT_579307</name>
</gene>
<accession>A0A317V649</accession>
<evidence type="ECO:0000256" key="1">
    <source>
        <dbReference type="SAM" id="SignalP"/>
    </source>
</evidence>
<dbReference type="RefSeq" id="XP_025462181.1">
    <property type="nucleotide sequence ID" value="XM_025615261.1"/>
</dbReference>
<feature type="chain" id="PRO_5016316050" evidence="1">
    <location>
        <begin position="19"/>
        <end position="176"/>
    </location>
</feature>
<name>A0A317V649_9EURO</name>
<dbReference type="OrthoDB" id="4474487at2759"/>
<reference evidence="2 3" key="1">
    <citation type="submission" date="2016-12" db="EMBL/GenBank/DDBJ databases">
        <title>The genomes of Aspergillus section Nigri reveals drivers in fungal speciation.</title>
        <authorList>
            <consortium name="DOE Joint Genome Institute"/>
            <person name="Vesth T.C."/>
            <person name="Nybo J."/>
            <person name="Theobald S."/>
            <person name="Brandl J."/>
            <person name="Frisvad J.C."/>
            <person name="Nielsen K.F."/>
            <person name="Lyhne E.K."/>
            <person name="Kogle M.E."/>
            <person name="Kuo A."/>
            <person name="Riley R."/>
            <person name="Clum A."/>
            <person name="Nolan M."/>
            <person name="Lipzen A."/>
            <person name="Salamov A."/>
            <person name="Henrissat B."/>
            <person name="Wiebenga A."/>
            <person name="De Vries R.P."/>
            <person name="Grigoriev I.V."/>
            <person name="Mortensen U.H."/>
            <person name="Andersen M.R."/>
            <person name="Baker S.E."/>
        </authorList>
    </citation>
    <scope>NUCLEOTIDE SEQUENCE [LARGE SCALE GENOMIC DNA]</scope>
    <source>
        <strain evidence="2 3">CBS 115572</strain>
    </source>
</reference>
<keyword evidence="1" id="KW-0732">Signal</keyword>
<keyword evidence="3" id="KW-1185">Reference proteome</keyword>
<dbReference type="GeneID" id="37117404"/>
<feature type="signal peptide" evidence="1">
    <location>
        <begin position="1"/>
        <end position="18"/>
    </location>
</feature>
<dbReference type="EMBL" id="MSFK01000044">
    <property type="protein sequence ID" value="PWY68518.1"/>
    <property type="molecule type" value="Genomic_DNA"/>
</dbReference>
<dbReference type="STRING" id="1450535.A0A317V649"/>
<dbReference type="AlphaFoldDB" id="A0A317V649"/>
<sequence>MKLLLLFLSLTLTLITSALPNSASNSASTLANTDALISTTPCHNPSDCESGCCYNNLCLAYCPHEYHTELIRDGIESNTDTDTVTSKNNGISMNAANPQCHRRRPCKNGGCCYRGVCLAYCFTDGNDGDEAQVQVEKRSTSTSTLTERKHSRPQCRPKSKPCPNGLCCYWGACRAC</sequence>
<protein>
    <submittedName>
        <fullName evidence="2">Uncharacterized protein</fullName>
    </submittedName>
</protein>
<proteinExistence type="predicted"/>
<organism evidence="2 3">
    <name type="scientific">Aspergillus sclerotioniger CBS 115572</name>
    <dbReference type="NCBI Taxonomy" id="1450535"/>
    <lineage>
        <taxon>Eukaryota</taxon>
        <taxon>Fungi</taxon>
        <taxon>Dikarya</taxon>
        <taxon>Ascomycota</taxon>
        <taxon>Pezizomycotina</taxon>
        <taxon>Eurotiomycetes</taxon>
        <taxon>Eurotiomycetidae</taxon>
        <taxon>Eurotiales</taxon>
        <taxon>Aspergillaceae</taxon>
        <taxon>Aspergillus</taxon>
        <taxon>Aspergillus subgen. Circumdati</taxon>
    </lineage>
</organism>
<comment type="caution">
    <text evidence="2">The sequence shown here is derived from an EMBL/GenBank/DDBJ whole genome shotgun (WGS) entry which is preliminary data.</text>
</comment>
<dbReference type="Proteomes" id="UP000246702">
    <property type="component" value="Unassembled WGS sequence"/>
</dbReference>
<evidence type="ECO:0000313" key="2">
    <source>
        <dbReference type="EMBL" id="PWY68518.1"/>
    </source>
</evidence>
<evidence type="ECO:0000313" key="3">
    <source>
        <dbReference type="Proteomes" id="UP000246702"/>
    </source>
</evidence>